<dbReference type="STRING" id="1914305.BLW93_06875"/>
<protein>
    <submittedName>
        <fullName evidence="1">Uncharacterized protein</fullName>
    </submittedName>
</protein>
<reference evidence="1 2" key="1">
    <citation type="submission" date="2016-10" db="EMBL/GenBank/DDBJ databases">
        <title>Genome sequence of a sulfur-reducing bacterium Desulfurobacterium indicum K6013.</title>
        <authorList>
            <person name="Cao J."/>
            <person name="Shao Z."/>
            <person name="Alain K."/>
            <person name="Jebbar M."/>
        </authorList>
    </citation>
    <scope>NUCLEOTIDE SEQUENCE [LARGE SCALE GENOMIC DNA]</scope>
    <source>
        <strain evidence="1 2">K6013</strain>
    </source>
</reference>
<dbReference type="EMBL" id="MOEN01000027">
    <property type="protein sequence ID" value="OMH40125.1"/>
    <property type="molecule type" value="Genomic_DNA"/>
</dbReference>
<proteinExistence type="predicted"/>
<sequence>MNEQELLIKQIEKAKEEGDKMVSEILSGIKRILELLPEISDEKNEKCERVRNLLQEITTVTSYQDIISQRLEKVKKVLAGDENITIEDLDWNLEESKRVAQDDIDNFFN</sequence>
<accession>A0A1R1MJY4</accession>
<evidence type="ECO:0000313" key="1">
    <source>
        <dbReference type="EMBL" id="OMH40125.1"/>
    </source>
</evidence>
<dbReference type="AlphaFoldDB" id="A0A1R1MJY4"/>
<name>A0A1R1MJY4_9BACT</name>
<gene>
    <name evidence="1" type="ORF">BLW93_06875</name>
</gene>
<dbReference type="RefSeq" id="WP_076713360.1">
    <property type="nucleotide sequence ID" value="NZ_MOEN01000027.1"/>
</dbReference>
<dbReference type="SUPFAM" id="SSF75708">
    <property type="entry name" value="Chemotaxis phosphatase CheZ"/>
    <property type="match status" value="1"/>
</dbReference>
<organism evidence="1 2">
    <name type="scientific">Desulfurobacterium indicum</name>
    <dbReference type="NCBI Taxonomy" id="1914305"/>
    <lineage>
        <taxon>Bacteria</taxon>
        <taxon>Pseudomonadati</taxon>
        <taxon>Aquificota</taxon>
        <taxon>Aquificia</taxon>
        <taxon>Desulfurobacteriales</taxon>
        <taxon>Desulfurobacteriaceae</taxon>
        <taxon>Desulfurobacterium</taxon>
    </lineage>
</organism>
<keyword evidence="2" id="KW-1185">Reference proteome</keyword>
<dbReference type="OrthoDB" id="15087at2"/>
<comment type="caution">
    <text evidence="1">The sequence shown here is derived from an EMBL/GenBank/DDBJ whole genome shotgun (WGS) entry which is preliminary data.</text>
</comment>
<evidence type="ECO:0000313" key="2">
    <source>
        <dbReference type="Proteomes" id="UP000187408"/>
    </source>
</evidence>
<dbReference type="Gene3D" id="1.10.287.500">
    <property type="entry name" value="Helix hairpin bin"/>
    <property type="match status" value="1"/>
</dbReference>
<dbReference type="Proteomes" id="UP000187408">
    <property type="component" value="Unassembled WGS sequence"/>
</dbReference>